<dbReference type="RefSeq" id="WP_169489918.1">
    <property type="nucleotide sequence ID" value="NZ_JABBGJ010000049.1"/>
</dbReference>
<accession>A0A848IQ93</accession>
<keyword evidence="4" id="KW-1185">Reference proteome</keyword>
<keyword evidence="2" id="KW-1133">Transmembrane helix</keyword>
<feature type="transmembrane region" description="Helical" evidence="2">
    <location>
        <begin position="40"/>
        <end position="58"/>
    </location>
</feature>
<evidence type="ECO:0000256" key="1">
    <source>
        <dbReference type="SAM" id="MobiDB-lite"/>
    </source>
</evidence>
<reference evidence="3 4" key="1">
    <citation type="submission" date="2020-04" db="EMBL/GenBank/DDBJ databases">
        <title>Paraburkholderia sp. RP-4-7 isolated from soil.</title>
        <authorList>
            <person name="Dahal R.H."/>
        </authorList>
    </citation>
    <scope>NUCLEOTIDE SEQUENCE [LARGE SCALE GENOMIC DNA]</scope>
    <source>
        <strain evidence="3 4">RP-4-7</strain>
    </source>
</reference>
<evidence type="ECO:0000256" key="2">
    <source>
        <dbReference type="SAM" id="Phobius"/>
    </source>
</evidence>
<feature type="compositionally biased region" description="Low complexity" evidence="1">
    <location>
        <begin position="77"/>
        <end position="100"/>
    </location>
</feature>
<dbReference type="EMBL" id="JABBGJ010000049">
    <property type="protein sequence ID" value="NMM03166.1"/>
    <property type="molecule type" value="Genomic_DNA"/>
</dbReference>
<name>A0A848IQ93_9BURK</name>
<keyword evidence="2" id="KW-0472">Membrane</keyword>
<proteinExistence type="predicted"/>
<evidence type="ECO:0000313" key="3">
    <source>
        <dbReference type="EMBL" id="NMM03166.1"/>
    </source>
</evidence>
<sequence>MASAKTVRNPIVLGYHACVRAVMWLVLVDLSLMAVSKHPWVQALVFLCWGVVFYFRVLKPFVRFMLPAKVTQKPAQGAAEKAEAQKAAPKAEQAAQAAPPEARPEGTPSPKRKYAKSAVVVPFTKKS</sequence>
<feature type="transmembrane region" description="Helical" evidence="2">
    <location>
        <begin position="12"/>
        <end position="34"/>
    </location>
</feature>
<keyword evidence="2" id="KW-0812">Transmembrane</keyword>
<dbReference type="AlphaFoldDB" id="A0A848IQ93"/>
<feature type="region of interest" description="Disordered" evidence="1">
    <location>
        <begin position="77"/>
        <end position="127"/>
    </location>
</feature>
<organism evidence="3 4">
    <name type="scientific">Paraburkholderia polaris</name>
    <dbReference type="NCBI Taxonomy" id="2728848"/>
    <lineage>
        <taxon>Bacteria</taxon>
        <taxon>Pseudomonadati</taxon>
        <taxon>Pseudomonadota</taxon>
        <taxon>Betaproteobacteria</taxon>
        <taxon>Burkholderiales</taxon>
        <taxon>Burkholderiaceae</taxon>
        <taxon>Paraburkholderia</taxon>
    </lineage>
</organism>
<evidence type="ECO:0000313" key="4">
    <source>
        <dbReference type="Proteomes" id="UP000544134"/>
    </source>
</evidence>
<protein>
    <submittedName>
        <fullName evidence="3">Uncharacterized protein</fullName>
    </submittedName>
</protein>
<gene>
    <name evidence="3" type="ORF">HHL24_35340</name>
</gene>
<dbReference type="Proteomes" id="UP000544134">
    <property type="component" value="Unassembled WGS sequence"/>
</dbReference>
<comment type="caution">
    <text evidence="3">The sequence shown here is derived from an EMBL/GenBank/DDBJ whole genome shotgun (WGS) entry which is preliminary data.</text>
</comment>